<evidence type="ECO:0000313" key="3">
    <source>
        <dbReference type="Proteomes" id="UP001286174"/>
    </source>
</evidence>
<dbReference type="InterPro" id="IPR016181">
    <property type="entry name" value="Acyl_CoA_acyltransferase"/>
</dbReference>
<evidence type="ECO:0000259" key="1">
    <source>
        <dbReference type="PROSITE" id="PS51186"/>
    </source>
</evidence>
<protein>
    <submittedName>
        <fullName evidence="2">GNAT family N-acetyltransferase</fullName>
    </submittedName>
</protein>
<dbReference type="Pfam" id="PF00583">
    <property type="entry name" value="Acetyltransf_1"/>
    <property type="match status" value="1"/>
</dbReference>
<dbReference type="RefSeq" id="WP_277008073.1">
    <property type="nucleotide sequence ID" value="NZ_JALBUR010000015.1"/>
</dbReference>
<dbReference type="SUPFAM" id="SSF55729">
    <property type="entry name" value="Acyl-CoA N-acyltransferases (Nat)"/>
    <property type="match status" value="1"/>
</dbReference>
<dbReference type="AlphaFoldDB" id="A0AB35U512"/>
<dbReference type="Proteomes" id="UP001286174">
    <property type="component" value="Unassembled WGS sequence"/>
</dbReference>
<organism evidence="2 3">
    <name type="scientific">Grylomicrobium aquisgranensis</name>
    <dbReference type="NCBI Taxonomy" id="2926318"/>
    <lineage>
        <taxon>Bacteria</taxon>
        <taxon>Bacillati</taxon>
        <taxon>Bacillota</taxon>
        <taxon>Erysipelotrichia</taxon>
        <taxon>Erysipelotrichales</taxon>
        <taxon>Erysipelotrichaceae</taxon>
        <taxon>Grylomicrobium</taxon>
    </lineage>
</organism>
<dbReference type="Gene3D" id="3.40.630.30">
    <property type="match status" value="1"/>
</dbReference>
<proteinExistence type="predicted"/>
<dbReference type="EMBL" id="JALBUR010000015">
    <property type="protein sequence ID" value="MDX8419854.1"/>
    <property type="molecule type" value="Genomic_DNA"/>
</dbReference>
<evidence type="ECO:0000313" key="2">
    <source>
        <dbReference type="EMBL" id="MDX8419854.1"/>
    </source>
</evidence>
<accession>A0AB35U512</accession>
<dbReference type="PROSITE" id="PS51186">
    <property type="entry name" value="GNAT"/>
    <property type="match status" value="1"/>
</dbReference>
<dbReference type="GO" id="GO:0016747">
    <property type="term" value="F:acyltransferase activity, transferring groups other than amino-acyl groups"/>
    <property type="evidence" value="ECO:0007669"/>
    <property type="project" value="InterPro"/>
</dbReference>
<gene>
    <name evidence="2" type="ORF">MOZ60_07075</name>
</gene>
<reference evidence="2 3" key="1">
    <citation type="submission" date="2022-03" db="EMBL/GenBank/DDBJ databases">
        <title>Novel taxa within the pig intestine.</title>
        <authorList>
            <person name="Wylensek D."/>
            <person name="Bishof K."/>
            <person name="Afrizal A."/>
            <person name="Clavel T."/>
        </authorList>
    </citation>
    <scope>NUCLEOTIDE SEQUENCE [LARGE SCALE GENOMIC DNA]</scope>
    <source>
        <strain evidence="2 3">CLA-KB-P133</strain>
    </source>
</reference>
<sequence length="170" mass="19478">MNGCLNTALFSDSYQVTTLQEEDIPAVFALCRKNELYYQYCPPMVTMDSIRSDLHALPTGAEMSQKYDVGYYQNGRLVAIMDLITGWPEERTVWIGLFMVDVSCQRKNAGTKIIHDLKMALKQAGFEMIQLGWMQGNPQAEHFWKKNGFVPLDIPRHTSRGDVIIAQYQY</sequence>
<keyword evidence="3" id="KW-1185">Reference proteome</keyword>
<name>A0AB35U512_9FIRM</name>
<comment type="caution">
    <text evidence="2">The sequence shown here is derived from an EMBL/GenBank/DDBJ whole genome shotgun (WGS) entry which is preliminary data.</text>
</comment>
<feature type="domain" description="N-acetyltransferase" evidence="1">
    <location>
        <begin position="14"/>
        <end position="170"/>
    </location>
</feature>
<dbReference type="InterPro" id="IPR000182">
    <property type="entry name" value="GNAT_dom"/>
</dbReference>
<dbReference type="CDD" id="cd04301">
    <property type="entry name" value="NAT_SF"/>
    <property type="match status" value="1"/>
</dbReference>